<dbReference type="EMBL" id="JAZHBM010000001">
    <property type="protein sequence ID" value="MEF3081276.1"/>
    <property type="molecule type" value="Genomic_DNA"/>
</dbReference>
<dbReference type="SUPFAM" id="SSF55729">
    <property type="entry name" value="Acyl-CoA N-acyltransferases (Nat)"/>
    <property type="match status" value="1"/>
</dbReference>
<dbReference type="Proteomes" id="UP001358324">
    <property type="component" value="Unassembled WGS sequence"/>
</dbReference>
<dbReference type="PANTHER" id="PTHR43792:SF1">
    <property type="entry name" value="N-ACETYLTRANSFERASE DOMAIN-CONTAINING PROTEIN"/>
    <property type="match status" value="1"/>
</dbReference>
<comment type="caution">
    <text evidence="2">The sequence shown here is derived from an EMBL/GenBank/DDBJ whole genome shotgun (WGS) entry which is preliminary data.</text>
</comment>
<dbReference type="PANTHER" id="PTHR43792">
    <property type="entry name" value="GNAT FAMILY, PUTATIVE (AFU_ORTHOLOGUE AFUA_3G00765)-RELATED-RELATED"/>
    <property type="match status" value="1"/>
</dbReference>
<dbReference type="Gene3D" id="3.40.630.30">
    <property type="match status" value="1"/>
</dbReference>
<evidence type="ECO:0000259" key="1">
    <source>
        <dbReference type="Pfam" id="PF13302"/>
    </source>
</evidence>
<proteinExistence type="predicted"/>
<accession>A0ABU7WDN2</accession>
<sequence length="183" mass="20455">MSYPDVQLETERLILRLPRREDFEPYADFSGDEETMRHLGGVQPPPVAWRSLAGLVGSWQLLGFGMFSVIEKASGDWIGRVGPWQPFGWPGTEVGWSLRRASWGQGYGPEAAAATIDWAFDTLDWDQVIHTIDRANAGSKRVAEKLGSRFLRMGLLPAPFDGNPVEIWGQTRAQWQAARATRA</sequence>
<evidence type="ECO:0000313" key="3">
    <source>
        <dbReference type="Proteomes" id="UP001358324"/>
    </source>
</evidence>
<dbReference type="Pfam" id="PF13302">
    <property type="entry name" value="Acetyltransf_3"/>
    <property type="match status" value="1"/>
</dbReference>
<feature type="domain" description="N-acetyltransferase" evidence="1">
    <location>
        <begin position="12"/>
        <end position="148"/>
    </location>
</feature>
<reference evidence="2 3" key="1">
    <citation type="submission" date="2024-01" db="EMBL/GenBank/DDBJ databases">
        <title>Novel species of the genus Luteimonas isolated from rivers.</title>
        <authorList>
            <person name="Lu H."/>
        </authorList>
    </citation>
    <scope>NUCLEOTIDE SEQUENCE [LARGE SCALE GENOMIC DNA]</scope>
    <source>
        <strain evidence="2 3">SMYT11W</strain>
    </source>
</reference>
<protein>
    <submittedName>
        <fullName evidence="2">GNAT family N-acetyltransferase</fullName>
    </submittedName>
</protein>
<organism evidence="2 3">
    <name type="scientific">Luteimonas flava</name>
    <dbReference type="NCBI Taxonomy" id="3115822"/>
    <lineage>
        <taxon>Bacteria</taxon>
        <taxon>Pseudomonadati</taxon>
        <taxon>Pseudomonadota</taxon>
        <taxon>Gammaproteobacteria</taxon>
        <taxon>Lysobacterales</taxon>
        <taxon>Lysobacteraceae</taxon>
        <taxon>Luteimonas</taxon>
    </lineage>
</organism>
<gene>
    <name evidence="2" type="ORF">V3391_03505</name>
</gene>
<name>A0ABU7WDN2_9GAMM</name>
<evidence type="ECO:0000313" key="2">
    <source>
        <dbReference type="EMBL" id="MEF3081276.1"/>
    </source>
</evidence>
<dbReference type="InterPro" id="IPR016181">
    <property type="entry name" value="Acyl_CoA_acyltransferase"/>
</dbReference>
<dbReference type="InterPro" id="IPR000182">
    <property type="entry name" value="GNAT_dom"/>
</dbReference>
<keyword evidence="3" id="KW-1185">Reference proteome</keyword>
<dbReference type="InterPro" id="IPR051531">
    <property type="entry name" value="N-acetyltransferase"/>
</dbReference>